<keyword evidence="2" id="KW-0677">Repeat</keyword>
<dbReference type="SUPFAM" id="SSF51726">
    <property type="entry name" value="UROD/MetE-like"/>
    <property type="match status" value="1"/>
</dbReference>
<name>A0AAQ3NCR2_VIGMU</name>
<feature type="repeat" description="PPR" evidence="3">
    <location>
        <begin position="358"/>
        <end position="392"/>
    </location>
</feature>
<accession>A0AAQ3NCR2</accession>
<dbReference type="InterPro" id="IPR000257">
    <property type="entry name" value="Uroporphyrinogen_deCOase"/>
</dbReference>
<protein>
    <recommendedName>
        <fullName evidence="4 5">Uroporphyrinogen decarboxylase (URO-D) domain-containing protein</fullName>
    </recommendedName>
</protein>
<dbReference type="AlphaFoldDB" id="A0AAQ3NCR2"/>
<sequence length="676" mass="76042">MSTSKPISSFRLTSLLRSQKDPSLAVQLFLNPNPNHPSDHPFRHSLRSYELIITKLAQAKMFPQMEQLLYQLYTQTRFPTPEPLLRHVIAAYARAGLPSRALRTFLSIPAPSLRSFNSLLHALLVCRDFASFTRLLPHLPRFRGPDACSYNILIHACSLTNNRGRAWKLFNEMRRRGVRPNQNTFGTLINLLCKSPQLHLSQAFKVKEEMYRVFKIKPNVFVYTSLIKAVCEVGDFDSAVRLKDEMVRNNLKLDAVVYNTLVSGFLKGGKKDIGFRVLEEMKIGGVKPNSVTCNVLIGEFCREGKFEEAYRILNDGLEGVKPDVFGYNVVIGWLCEEGKWREADDLFEDMPRRQCVPDVMTYRTLFDGLCKCMQFEEAGLLLGEMIFKGYVPRSSSLNEFVGMVCEEGDFELLGKVLSGLVGGGFDCQDLWKTLVLLLHFALQFKNVVDANFIPRKPTCVFPSKSTTPISCTLQGTVAEPKSTAVAEPLLLNAVHVVEVERPPVWLMRQAGRYIKAGLEHPSLSYQTICEKYPSFRERSENVDLVVEISLQPWHVFKLDGVILFSDILTPLSGMNIPFDIVKGKGPVNDTAAVLGFVGAPFTLASYVVEGGSSKNFSKIKRLAFSESKILHSLLQKFTTSMARYIQYQADNGAQAVQIFDSWATELSPVVEEFSLP</sequence>
<dbReference type="GO" id="GO:0004853">
    <property type="term" value="F:uroporphyrinogen decarboxylase activity"/>
    <property type="evidence" value="ECO:0007669"/>
    <property type="project" value="InterPro"/>
</dbReference>
<reference evidence="6 7" key="1">
    <citation type="journal article" date="2023" name="Life. Sci Alliance">
        <title>Evolutionary insights into 3D genome organization and epigenetic landscape of Vigna mungo.</title>
        <authorList>
            <person name="Junaid A."/>
            <person name="Singh B."/>
            <person name="Bhatia S."/>
        </authorList>
    </citation>
    <scope>NUCLEOTIDE SEQUENCE [LARGE SCALE GENOMIC DNA]</scope>
    <source>
        <strain evidence="6">Urdbean</strain>
    </source>
</reference>
<evidence type="ECO:0000259" key="4">
    <source>
        <dbReference type="PROSITE" id="PS00906"/>
    </source>
</evidence>
<gene>
    <name evidence="6" type="ORF">V8G54_020557</name>
</gene>
<comment type="similarity">
    <text evidence="1">Belongs to the PPR family. P subfamily.</text>
</comment>
<evidence type="ECO:0000256" key="1">
    <source>
        <dbReference type="ARBA" id="ARBA00007626"/>
    </source>
</evidence>
<dbReference type="PROSITE" id="PS00906">
    <property type="entry name" value="UROD_1"/>
    <property type="match status" value="1"/>
</dbReference>
<proteinExistence type="inferred from homology"/>
<evidence type="ECO:0000259" key="5">
    <source>
        <dbReference type="PROSITE" id="PS00907"/>
    </source>
</evidence>
<dbReference type="Pfam" id="PF01208">
    <property type="entry name" value="URO-D"/>
    <property type="match status" value="1"/>
</dbReference>
<feature type="repeat" description="PPR" evidence="3">
    <location>
        <begin position="146"/>
        <end position="180"/>
    </location>
</feature>
<dbReference type="Proteomes" id="UP001374535">
    <property type="component" value="Chromosome 6"/>
</dbReference>
<dbReference type="InterPro" id="IPR038071">
    <property type="entry name" value="UROD/MetE-like_sf"/>
</dbReference>
<evidence type="ECO:0000313" key="6">
    <source>
        <dbReference type="EMBL" id="WVZ07211.1"/>
    </source>
</evidence>
<dbReference type="PROSITE" id="PS00907">
    <property type="entry name" value="UROD_2"/>
    <property type="match status" value="1"/>
</dbReference>
<dbReference type="Pfam" id="PF13041">
    <property type="entry name" value="PPR_2"/>
    <property type="match status" value="2"/>
</dbReference>
<dbReference type="PANTHER" id="PTHR47447">
    <property type="entry name" value="OS03G0856100 PROTEIN"/>
    <property type="match status" value="1"/>
</dbReference>
<dbReference type="InterPro" id="IPR002885">
    <property type="entry name" value="PPR_rpt"/>
</dbReference>
<feature type="repeat" description="PPR" evidence="3">
    <location>
        <begin position="219"/>
        <end position="253"/>
    </location>
</feature>
<dbReference type="Pfam" id="PF13812">
    <property type="entry name" value="PPR_3"/>
    <property type="match status" value="1"/>
</dbReference>
<feature type="domain" description="Uroporphyrinogen decarboxylase (URO-D)" evidence="5">
    <location>
        <begin position="594"/>
        <end position="610"/>
    </location>
</feature>
<dbReference type="Gene3D" id="3.20.20.210">
    <property type="match status" value="1"/>
</dbReference>
<feature type="domain" description="Uroporphyrinogen decarboxylase (URO-D)" evidence="4">
    <location>
        <begin position="503"/>
        <end position="512"/>
    </location>
</feature>
<dbReference type="PROSITE" id="PS51375">
    <property type="entry name" value="PPR"/>
    <property type="match status" value="6"/>
</dbReference>
<dbReference type="NCBIfam" id="TIGR00756">
    <property type="entry name" value="PPR"/>
    <property type="match status" value="6"/>
</dbReference>
<dbReference type="InterPro" id="IPR011990">
    <property type="entry name" value="TPR-like_helical_dom_sf"/>
</dbReference>
<keyword evidence="7" id="KW-1185">Reference proteome</keyword>
<dbReference type="GO" id="GO:0006779">
    <property type="term" value="P:porphyrin-containing compound biosynthetic process"/>
    <property type="evidence" value="ECO:0007669"/>
    <property type="project" value="InterPro"/>
</dbReference>
<feature type="repeat" description="PPR" evidence="3">
    <location>
        <begin position="254"/>
        <end position="288"/>
    </location>
</feature>
<feature type="repeat" description="PPR" evidence="3">
    <location>
        <begin position="289"/>
        <end position="319"/>
    </location>
</feature>
<dbReference type="EMBL" id="CP144695">
    <property type="protein sequence ID" value="WVZ07211.1"/>
    <property type="molecule type" value="Genomic_DNA"/>
</dbReference>
<evidence type="ECO:0000256" key="2">
    <source>
        <dbReference type="ARBA" id="ARBA00022737"/>
    </source>
</evidence>
<evidence type="ECO:0000313" key="7">
    <source>
        <dbReference type="Proteomes" id="UP001374535"/>
    </source>
</evidence>
<feature type="repeat" description="PPR" evidence="3">
    <location>
        <begin position="323"/>
        <end position="357"/>
    </location>
</feature>
<evidence type="ECO:0000256" key="3">
    <source>
        <dbReference type="PROSITE-ProRule" id="PRU00708"/>
    </source>
</evidence>
<dbReference type="Gene3D" id="1.25.40.10">
    <property type="entry name" value="Tetratricopeptide repeat domain"/>
    <property type="match status" value="3"/>
</dbReference>
<organism evidence="6 7">
    <name type="scientific">Vigna mungo</name>
    <name type="common">Black gram</name>
    <name type="synonym">Phaseolus mungo</name>
    <dbReference type="NCBI Taxonomy" id="3915"/>
    <lineage>
        <taxon>Eukaryota</taxon>
        <taxon>Viridiplantae</taxon>
        <taxon>Streptophyta</taxon>
        <taxon>Embryophyta</taxon>
        <taxon>Tracheophyta</taxon>
        <taxon>Spermatophyta</taxon>
        <taxon>Magnoliopsida</taxon>
        <taxon>eudicotyledons</taxon>
        <taxon>Gunneridae</taxon>
        <taxon>Pentapetalae</taxon>
        <taxon>rosids</taxon>
        <taxon>fabids</taxon>
        <taxon>Fabales</taxon>
        <taxon>Fabaceae</taxon>
        <taxon>Papilionoideae</taxon>
        <taxon>50 kb inversion clade</taxon>
        <taxon>NPAAA clade</taxon>
        <taxon>indigoferoid/millettioid clade</taxon>
        <taxon>Phaseoleae</taxon>
        <taxon>Vigna</taxon>
    </lineage>
</organism>
<dbReference type="PANTHER" id="PTHR47447:SF28">
    <property type="entry name" value="PENTACOTRIPEPTIDE-REPEAT REGION OF PRORP DOMAIN-CONTAINING PROTEIN"/>
    <property type="match status" value="1"/>
</dbReference>